<feature type="compositionally biased region" description="Acidic residues" evidence="2">
    <location>
        <begin position="248"/>
        <end position="259"/>
    </location>
</feature>
<dbReference type="InterPro" id="IPR035983">
    <property type="entry name" value="Hect_E3_ubiquitin_ligase"/>
</dbReference>
<feature type="region of interest" description="Disordered" evidence="2">
    <location>
        <begin position="242"/>
        <end position="264"/>
    </location>
</feature>
<sequence>MDPNHNQGWHHGDRNRHGNSGRGGGWGSSSHHYRGGGGRNQHQHHQHQHQHHHHHRGHDDNNHYGRGGGGGYNDQSNHYYGSAHHDERTGTTGGGWNDERMDMDTHNNSKRPAAEAVSFAAPTMAPSSNTSTSATTTFFGFDANIAPQKKSKTAAIDDPFPMEAALPPTEEGTIEDLFATACTMSDAPAEEISNKDAFLACLREIDRSLDGVSQQAHQLPKGWDETKQSAVQKTLQELAKIPRASMNYDDEEEESEDSDPFGRTTISAPTVGLSLDEKKFIEALPFCIPLDSGFHVVRPNASGICYCPCGPNLKPWRDRFNLHHHNNCTHKRFTPNALMDHLKEAGGCYEAKSQGRMSTVPLQDMCHHATKIYLQHLYGDWFGKGFAHKALHPPLSTNHQRAVNEELRRIEREVVVGKRQLRKVEEEQEKLQVELKKKEKELSLLDEDRRETMKRLDELRERFQVERRDKLALSDHQLTKFEAMTSNYFALKKLQVGTLEDDVVKFEVKHEVGDSVGFSLQNFFDENFVNAHSVLFEDETDDQSIARAVLATWDIIYDAKGDYEQSEGRSTSKEEGTAVDQGGPSRQFLSDVFKQIDMLSVKVRDESVNIFENTPSGVVVLTDELLNNNINVAAKRSGAKAKEKVAAIKRAKAYVRAVGRIIIHSMANKYILPAKALPPFFMTVMFHGYDETYHRDDILHHVGKNINDELLDSDGNELTTEAFFDEFIPDFFIRSRKMLLGSLQDGLTIGSPDTSTNDRLVMGCGIAREMFFNVPLEAIQKIYFSKSNLSVEDLLEVIVPIYGGPDHPDMRLTKKDKADLIQKQKIFFNGDFKRYLRESAEEDGNFIVKFVECVTGSNYLPYDGERQIQLEFSFQKLEGLPHFHSCTRDIVIPGYDYYWSDYKEFKDVKMNNTIDMVFNQFTMQ</sequence>
<feature type="compositionally biased region" description="Basic and acidic residues" evidence="2">
    <location>
        <begin position="97"/>
        <end position="107"/>
    </location>
</feature>
<comment type="caution">
    <text evidence="3">The sequence shown here is derived from an EMBL/GenBank/DDBJ whole genome shotgun (WGS) entry which is preliminary data.</text>
</comment>
<gene>
    <name evidence="3" type="ORF">ACHAWU_002324</name>
</gene>
<dbReference type="EMBL" id="JALLBG020000096">
    <property type="protein sequence ID" value="KAL3765406.1"/>
    <property type="molecule type" value="Genomic_DNA"/>
</dbReference>
<protein>
    <recommendedName>
        <fullName evidence="5">HECT domain-containing protein</fullName>
    </recommendedName>
</protein>
<keyword evidence="1" id="KW-0175">Coiled coil</keyword>
<proteinExistence type="predicted"/>
<keyword evidence="4" id="KW-1185">Reference proteome</keyword>
<evidence type="ECO:0000256" key="2">
    <source>
        <dbReference type="SAM" id="MobiDB-lite"/>
    </source>
</evidence>
<accession>A0ABD3MN00</accession>
<evidence type="ECO:0008006" key="5">
    <source>
        <dbReference type="Google" id="ProtNLM"/>
    </source>
</evidence>
<dbReference type="Proteomes" id="UP001530293">
    <property type="component" value="Unassembled WGS sequence"/>
</dbReference>
<dbReference type="AlphaFoldDB" id="A0ABD3MN00"/>
<evidence type="ECO:0000313" key="3">
    <source>
        <dbReference type="EMBL" id="KAL3765406.1"/>
    </source>
</evidence>
<feature type="compositionally biased region" description="Basic residues" evidence="2">
    <location>
        <begin position="41"/>
        <end position="56"/>
    </location>
</feature>
<feature type="coiled-coil region" evidence="1">
    <location>
        <begin position="407"/>
        <end position="469"/>
    </location>
</feature>
<feature type="compositionally biased region" description="Basic and acidic residues" evidence="2">
    <location>
        <begin position="564"/>
        <end position="576"/>
    </location>
</feature>
<dbReference type="SUPFAM" id="SSF56204">
    <property type="entry name" value="Hect, E3 ligase catalytic domain"/>
    <property type="match status" value="1"/>
</dbReference>
<evidence type="ECO:0000313" key="4">
    <source>
        <dbReference type="Proteomes" id="UP001530293"/>
    </source>
</evidence>
<feature type="region of interest" description="Disordered" evidence="2">
    <location>
        <begin position="1"/>
        <end position="115"/>
    </location>
</feature>
<organism evidence="3 4">
    <name type="scientific">Discostella pseudostelligera</name>
    <dbReference type="NCBI Taxonomy" id="259834"/>
    <lineage>
        <taxon>Eukaryota</taxon>
        <taxon>Sar</taxon>
        <taxon>Stramenopiles</taxon>
        <taxon>Ochrophyta</taxon>
        <taxon>Bacillariophyta</taxon>
        <taxon>Coscinodiscophyceae</taxon>
        <taxon>Thalassiosirophycidae</taxon>
        <taxon>Stephanodiscales</taxon>
        <taxon>Stephanodiscaceae</taxon>
        <taxon>Discostella</taxon>
    </lineage>
</organism>
<evidence type="ECO:0000256" key="1">
    <source>
        <dbReference type="SAM" id="Coils"/>
    </source>
</evidence>
<name>A0ABD3MN00_9STRA</name>
<reference evidence="3 4" key="1">
    <citation type="submission" date="2024-10" db="EMBL/GenBank/DDBJ databases">
        <title>Updated reference genomes for cyclostephanoid diatoms.</title>
        <authorList>
            <person name="Roberts W.R."/>
            <person name="Alverson A.J."/>
        </authorList>
    </citation>
    <scope>NUCLEOTIDE SEQUENCE [LARGE SCALE GENOMIC DNA]</scope>
    <source>
        <strain evidence="3 4">AJA232-27</strain>
    </source>
</reference>
<feature type="region of interest" description="Disordered" evidence="2">
    <location>
        <begin position="564"/>
        <end position="584"/>
    </location>
</feature>